<dbReference type="EMBL" id="BSCI01000016">
    <property type="protein sequence ID" value="GLG87978.1"/>
    <property type="molecule type" value="Genomic_DNA"/>
</dbReference>
<proteinExistence type="predicted"/>
<name>A0AA37QQH8_9FIRM</name>
<protein>
    <submittedName>
        <fullName evidence="1">Uncharacterized protein</fullName>
    </submittedName>
</protein>
<accession>A0AA37QQH8</accession>
<sequence length="67" mass="7888">MTFGQKCNLDKVKRKMIFEKTVFYDILYLSIIQIKKGGIESVNKSKRGIRAGTVERMYISSRRRWNG</sequence>
<dbReference type="AlphaFoldDB" id="A0AA37QQH8"/>
<evidence type="ECO:0000313" key="1">
    <source>
        <dbReference type="EMBL" id="GLG87978.1"/>
    </source>
</evidence>
<dbReference type="Proteomes" id="UP001145109">
    <property type="component" value="Unassembled WGS sequence"/>
</dbReference>
<reference evidence="1" key="1">
    <citation type="submission" date="2022-09" db="EMBL/GenBank/DDBJ databases">
        <title>Draft genome sequence of Coprococcus comes strain 31264.</title>
        <authorList>
            <person name="Atsushi H."/>
            <person name="Moriya O."/>
            <person name="Mitsuo S."/>
        </authorList>
    </citation>
    <scope>NUCLEOTIDE SEQUENCE</scope>
    <source>
        <strain evidence="1">JCM 31264</strain>
    </source>
</reference>
<comment type="caution">
    <text evidence="1">The sequence shown here is derived from an EMBL/GenBank/DDBJ whole genome shotgun (WGS) entry which is preliminary data.</text>
</comment>
<organism evidence="1 2">
    <name type="scientific">Coprococcus comes</name>
    <dbReference type="NCBI Taxonomy" id="410072"/>
    <lineage>
        <taxon>Bacteria</taxon>
        <taxon>Bacillati</taxon>
        <taxon>Bacillota</taxon>
        <taxon>Clostridia</taxon>
        <taxon>Lachnospirales</taxon>
        <taxon>Lachnospiraceae</taxon>
        <taxon>Coprococcus</taxon>
    </lineage>
</organism>
<gene>
    <name evidence="1" type="ORF">comes_25240</name>
</gene>
<reference evidence="1" key="2">
    <citation type="submission" date="2022-11" db="EMBL/GenBank/DDBJ databases">
        <title>Draft genome sequence of Coprococcus comes strain 31264.</title>
        <authorList>
            <person name="Hisatomi A."/>
            <person name="Ohkuma M."/>
            <person name="Sakamoto M."/>
        </authorList>
    </citation>
    <scope>NUCLEOTIDE SEQUENCE</scope>
    <source>
        <strain evidence="1">JCM 31264</strain>
    </source>
</reference>
<evidence type="ECO:0000313" key="2">
    <source>
        <dbReference type="Proteomes" id="UP001145109"/>
    </source>
</evidence>